<dbReference type="PROSITE" id="PS51379">
    <property type="entry name" value="4FE4S_FER_2"/>
    <property type="match status" value="3"/>
</dbReference>
<keyword evidence="4" id="KW-0560">Oxidoreductase</keyword>
<evidence type="ECO:0000256" key="5">
    <source>
        <dbReference type="ARBA" id="ARBA00023004"/>
    </source>
</evidence>
<dbReference type="Pfam" id="PF04432">
    <property type="entry name" value="FrhB_FdhB_C"/>
    <property type="match status" value="1"/>
</dbReference>
<keyword evidence="3" id="KW-0479">Metal-binding</keyword>
<dbReference type="InterPro" id="IPR005117">
    <property type="entry name" value="NiRdtase/SiRdtase_haem-b_fer"/>
</dbReference>
<feature type="domain" description="4Fe-4S ferredoxin-type" evidence="7">
    <location>
        <begin position="530"/>
        <end position="554"/>
    </location>
</feature>
<dbReference type="Gene3D" id="3.30.70.20">
    <property type="match status" value="2"/>
</dbReference>
<dbReference type="Gene3D" id="3.10.450.750">
    <property type="match status" value="1"/>
</dbReference>
<keyword evidence="1" id="KW-0004">4Fe-4S</keyword>
<dbReference type="GO" id="GO:0046872">
    <property type="term" value="F:metal ion binding"/>
    <property type="evidence" value="ECO:0007669"/>
    <property type="project" value="UniProtKB-KW"/>
</dbReference>
<dbReference type="AlphaFoldDB" id="E3GYW3"/>
<dbReference type="Pfam" id="PF00037">
    <property type="entry name" value="Fer4"/>
    <property type="match status" value="3"/>
</dbReference>
<dbReference type="Pfam" id="PF03460">
    <property type="entry name" value="NIR_SIR_ferr"/>
    <property type="match status" value="1"/>
</dbReference>
<dbReference type="PRINTS" id="PR00397">
    <property type="entry name" value="SIROHAEM"/>
</dbReference>
<dbReference type="InterPro" id="IPR006066">
    <property type="entry name" value="NO2/SO3_Rdtase_FeS/sirohaem_BS"/>
</dbReference>
<dbReference type="Gene3D" id="3.30.413.10">
    <property type="entry name" value="Sulfite Reductase Hemoprotein, domain 1"/>
    <property type="match status" value="1"/>
</dbReference>
<evidence type="ECO:0000259" key="7">
    <source>
        <dbReference type="PROSITE" id="PS51379"/>
    </source>
</evidence>
<keyword evidence="5" id="KW-0408">Iron</keyword>
<evidence type="ECO:0000256" key="1">
    <source>
        <dbReference type="ARBA" id="ARBA00022485"/>
    </source>
</evidence>
<evidence type="ECO:0000313" key="8">
    <source>
        <dbReference type="EMBL" id="ADP77495.1"/>
    </source>
</evidence>
<protein>
    <submittedName>
        <fullName evidence="8">Nitrite and sulphite reductase 4Fe-4S region</fullName>
    </submittedName>
</protein>
<name>E3GYW3_METFV</name>
<evidence type="ECO:0000313" key="9">
    <source>
        <dbReference type="Proteomes" id="UP000002315"/>
    </source>
</evidence>
<evidence type="ECO:0000256" key="6">
    <source>
        <dbReference type="ARBA" id="ARBA00023014"/>
    </source>
</evidence>
<feature type="domain" description="4Fe-4S ferredoxin-type" evidence="7">
    <location>
        <begin position="16"/>
        <end position="45"/>
    </location>
</feature>
<evidence type="ECO:0000256" key="4">
    <source>
        <dbReference type="ARBA" id="ARBA00023002"/>
    </source>
</evidence>
<dbReference type="STRING" id="523846.Mfer_0696"/>
<dbReference type="PROSITE" id="PS00365">
    <property type="entry name" value="NIR_SIR"/>
    <property type="match status" value="1"/>
</dbReference>
<dbReference type="KEGG" id="mfv:Mfer_0696"/>
<dbReference type="InterPro" id="IPR007525">
    <property type="entry name" value="FrhB_FdhB_C"/>
</dbReference>
<dbReference type="SUPFAM" id="SSF54862">
    <property type="entry name" value="4Fe-4S ferredoxins"/>
    <property type="match status" value="2"/>
</dbReference>
<dbReference type="PANTHER" id="PTHR31332">
    <property type="entry name" value="7-HYDROXYMETHYL CHLOROPHYLL A REDUCTASE, CHLOROPLASTIC"/>
    <property type="match status" value="1"/>
</dbReference>
<dbReference type="InterPro" id="IPR045220">
    <property type="entry name" value="FRHB/FDHB/HCAR-like"/>
</dbReference>
<reference evidence="8 9" key="1">
    <citation type="journal article" date="2010" name="Stand. Genomic Sci.">
        <title>Complete genome sequence of Methanothermus fervidus type strain (V24S).</title>
        <authorList>
            <person name="Anderson I."/>
            <person name="Djao O.D."/>
            <person name="Misra M."/>
            <person name="Chertkov O."/>
            <person name="Nolan M."/>
            <person name="Lucas S."/>
            <person name="Lapidus A."/>
            <person name="Del Rio T.G."/>
            <person name="Tice H."/>
            <person name="Cheng J.F."/>
            <person name="Tapia R."/>
            <person name="Han C."/>
            <person name="Goodwin L."/>
            <person name="Pitluck S."/>
            <person name="Liolios K."/>
            <person name="Ivanova N."/>
            <person name="Mavromatis K."/>
            <person name="Mikhailova N."/>
            <person name="Pati A."/>
            <person name="Brambilla E."/>
            <person name="Chen A."/>
            <person name="Palaniappan K."/>
            <person name="Land M."/>
            <person name="Hauser L."/>
            <person name="Chang Y.J."/>
            <person name="Jeffries C.D."/>
            <person name="Sikorski J."/>
            <person name="Spring S."/>
            <person name="Rohde M."/>
            <person name="Eichinger K."/>
            <person name="Huber H."/>
            <person name="Wirth R."/>
            <person name="Goker M."/>
            <person name="Detter J.C."/>
            <person name="Woyke T."/>
            <person name="Bristow J."/>
            <person name="Eisen J.A."/>
            <person name="Markowitz V."/>
            <person name="Hugenholtz P."/>
            <person name="Klenk H.P."/>
            <person name="Kyrpides N.C."/>
        </authorList>
    </citation>
    <scope>NUCLEOTIDE SEQUENCE [LARGE SCALE GENOMIC DNA]</scope>
    <source>
        <strain evidence="9">ATCC 43054 / DSM 2088 / JCM 10308 / V24 S</strain>
    </source>
</reference>
<keyword evidence="9" id="KW-1185">Reference proteome</keyword>
<feature type="domain" description="4Fe-4S ferredoxin-type" evidence="7">
    <location>
        <begin position="496"/>
        <end position="525"/>
    </location>
</feature>
<dbReference type="GO" id="GO:0020037">
    <property type="term" value="F:heme binding"/>
    <property type="evidence" value="ECO:0007669"/>
    <property type="project" value="InterPro"/>
</dbReference>
<dbReference type="InterPro" id="IPR017896">
    <property type="entry name" value="4Fe4S_Fe-S-bd"/>
</dbReference>
<dbReference type="HOGENOM" id="CLU_428041_0_0_2"/>
<dbReference type="InterPro" id="IPR045854">
    <property type="entry name" value="NO2/SO3_Rdtase_4Fe4S_sf"/>
</dbReference>
<dbReference type="PROSITE" id="PS00198">
    <property type="entry name" value="4FE4S_FER_1"/>
    <property type="match status" value="2"/>
</dbReference>
<gene>
    <name evidence="8" type="ordered locus">Mfer_0696</name>
</gene>
<evidence type="ECO:0000256" key="3">
    <source>
        <dbReference type="ARBA" id="ARBA00022723"/>
    </source>
</evidence>
<evidence type="ECO:0000256" key="2">
    <source>
        <dbReference type="ARBA" id="ARBA00022617"/>
    </source>
</evidence>
<dbReference type="InterPro" id="IPR006067">
    <property type="entry name" value="NO2/SO3_Rdtase_4Fe4S_dom"/>
</dbReference>
<organism evidence="8 9">
    <name type="scientific">Methanothermus fervidus (strain ATCC 43054 / DSM 2088 / JCM 10308 / V24 S)</name>
    <dbReference type="NCBI Taxonomy" id="523846"/>
    <lineage>
        <taxon>Archaea</taxon>
        <taxon>Methanobacteriati</taxon>
        <taxon>Methanobacteriota</taxon>
        <taxon>Methanomada group</taxon>
        <taxon>Methanobacteria</taxon>
        <taxon>Methanobacteriales</taxon>
        <taxon>Methanothermaceae</taxon>
        <taxon>Methanothermus</taxon>
    </lineage>
</organism>
<dbReference type="EMBL" id="CP002278">
    <property type="protein sequence ID" value="ADP77495.1"/>
    <property type="molecule type" value="Genomic_DNA"/>
</dbReference>
<dbReference type="GO" id="GO:0051539">
    <property type="term" value="F:4 iron, 4 sulfur cluster binding"/>
    <property type="evidence" value="ECO:0007669"/>
    <property type="project" value="UniProtKB-KW"/>
</dbReference>
<dbReference type="Proteomes" id="UP000002315">
    <property type="component" value="Chromosome"/>
</dbReference>
<dbReference type="InterPro" id="IPR036136">
    <property type="entry name" value="Nit/Sulf_reduc_fer-like_dom_sf"/>
</dbReference>
<keyword evidence="6" id="KW-0411">Iron-sulfur</keyword>
<accession>E3GYW3</accession>
<proteinExistence type="predicted"/>
<dbReference type="InterPro" id="IPR017900">
    <property type="entry name" value="4Fe4S_Fe_S_CS"/>
</dbReference>
<keyword evidence="2" id="KW-0349">Heme</keyword>
<dbReference type="GO" id="GO:0052592">
    <property type="term" value="F:oxidoreductase activity, acting on CH or CH2 groups, with an iron-sulfur protein as acceptor"/>
    <property type="evidence" value="ECO:0007669"/>
    <property type="project" value="TreeGrafter"/>
</dbReference>
<dbReference type="InterPro" id="IPR007516">
    <property type="entry name" value="Co_F420_Hydgase/DH_bsu_N"/>
</dbReference>
<dbReference type="SUPFAM" id="SSF56014">
    <property type="entry name" value="Nitrite and sulphite reductase 4Fe-4S domain-like"/>
    <property type="match status" value="1"/>
</dbReference>
<sequence length="629" mass="70979">MIGAIFMTHQWEWKLKDEIVDTELCAKCGTCVVVCPNDLLDFENHPKLIEECLRKGNGMCYDICPRVSSGGYQIKIRESFKKEFFYGKGDVKGQDGGVVSTFLKYLLKKRKIDGAIVVGDELWKPTSWIIKDPDDIEKSAKSKYTVSTLDALKKASEIGCKEVAVVGLPCQIQGLRKIQYFPYLAKYDGELGKDGKPTSLPKIKYLIGLFCMEKFEHDSFYETLEKHGIDIEKVEKFDIKGNKLLVYLKNEKHEIPLKELDVCSGCKICRDFDSEMADVSVGSVGSPEGYSTIIIRTKKGEEIKNAVKLRKGVDIESIEKLKSLKIRRFKEEIKKRKRKNKKVSFYWTDCYPGVSKRADGTYFIRIRARPGGWYDIDEVEKILKIVKEYDANLKITNRGGFEIHGIAGYDVEDVVLELMKEGLITGSEGPLVRATLACPGKDNCGSGIINTKKLAQKIEDKFKERPSPYKFKIAISGCPNKCVRPQIHDIGVAGVRYPLINEEKCNGCGRCAEVCKVEAIDIRGETSYTNYNLCIGCGKCIDACPNEGREVKDEGYRLYIGGKSGREIVEGIDIGIIDNEDKILELIDAVLNVYSKYAEKPQRERLSAVMERVGKGKFLKEIKNWGNYL</sequence>
<dbReference type="SUPFAM" id="SSF55124">
    <property type="entry name" value="Nitrite/Sulfite reductase N-terminal domain-like"/>
    <property type="match status" value="1"/>
</dbReference>
<dbReference type="Pfam" id="PF04422">
    <property type="entry name" value="FrhB_FdhB_N"/>
    <property type="match status" value="1"/>
</dbReference>
<dbReference type="Pfam" id="PF01077">
    <property type="entry name" value="NIR_SIR"/>
    <property type="match status" value="1"/>
</dbReference>
<dbReference type="PANTHER" id="PTHR31332:SF0">
    <property type="entry name" value="7-HYDROXYMETHYL CHLOROPHYLL A REDUCTASE, CHLOROPLASTIC"/>
    <property type="match status" value="1"/>
</dbReference>